<dbReference type="EMBL" id="JBJKBG010000005">
    <property type="protein sequence ID" value="KAL3738182.1"/>
    <property type="molecule type" value="Genomic_DNA"/>
</dbReference>
<sequence length="274" mass="31410">MACTITFSRLPSSRKACTNSIFGDGGTALVNPAFERYQFAQKEIKTRGIQIHHPHQLTLALTSRDDVPHPLRSYSPGERAKQLYECINEKDLVALDEIIMLNANCLTHEILLFFEQLTSNMGKNVRFNLNNVGEDENSAWVNWHLDEIPFTRGCSFYECSKDGERLVNRKAQVFVEWPIKPGGTVLILLKTITSLFDDFPEVSDNQSLMRHAFHAVFLKSPRAILQWAMRIYDMLLAPFISTLLANYINSWKFMAPTLGYALHMIISILKFFFK</sequence>
<accession>A0ABD3KFQ4</accession>
<evidence type="ECO:0000313" key="2">
    <source>
        <dbReference type="Proteomes" id="UP001634007"/>
    </source>
</evidence>
<gene>
    <name evidence="1" type="ORF">ACJRO7_019676</name>
</gene>
<organism evidence="1 2">
    <name type="scientific">Eucalyptus globulus</name>
    <name type="common">Tasmanian blue gum</name>
    <dbReference type="NCBI Taxonomy" id="34317"/>
    <lineage>
        <taxon>Eukaryota</taxon>
        <taxon>Viridiplantae</taxon>
        <taxon>Streptophyta</taxon>
        <taxon>Embryophyta</taxon>
        <taxon>Tracheophyta</taxon>
        <taxon>Spermatophyta</taxon>
        <taxon>Magnoliopsida</taxon>
        <taxon>eudicotyledons</taxon>
        <taxon>Gunneridae</taxon>
        <taxon>Pentapetalae</taxon>
        <taxon>rosids</taxon>
        <taxon>malvids</taxon>
        <taxon>Myrtales</taxon>
        <taxon>Myrtaceae</taxon>
        <taxon>Myrtoideae</taxon>
        <taxon>Eucalypteae</taxon>
        <taxon>Eucalyptus</taxon>
    </lineage>
</organism>
<name>A0ABD3KFQ4_EUCGL</name>
<dbReference type="PANTHER" id="PTHR33698:SF1">
    <property type="entry name" value="NUCLEAR TRANSPORT FACTOR 2 (NTF2) FAMILY PROTEIN"/>
    <property type="match status" value="1"/>
</dbReference>
<protein>
    <submittedName>
        <fullName evidence="1">Uncharacterized protein</fullName>
    </submittedName>
</protein>
<reference evidence="1 2" key="1">
    <citation type="submission" date="2024-11" db="EMBL/GenBank/DDBJ databases">
        <title>Chromosome-level genome assembly of Eucalyptus globulus Labill. provides insights into its genome evolution.</title>
        <authorList>
            <person name="Li X."/>
        </authorList>
    </citation>
    <scope>NUCLEOTIDE SEQUENCE [LARGE SCALE GENOMIC DNA]</scope>
    <source>
        <strain evidence="1">CL2024</strain>
        <tissue evidence="1">Fresh tender leaves</tissue>
    </source>
</reference>
<dbReference type="Proteomes" id="UP001634007">
    <property type="component" value="Unassembled WGS sequence"/>
</dbReference>
<evidence type="ECO:0000313" key="1">
    <source>
        <dbReference type="EMBL" id="KAL3738182.1"/>
    </source>
</evidence>
<dbReference type="AlphaFoldDB" id="A0ABD3KFQ4"/>
<comment type="caution">
    <text evidence="1">The sequence shown here is derived from an EMBL/GenBank/DDBJ whole genome shotgun (WGS) entry which is preliminary data.</text>
</comment>
<proteinExistence type="predicted"/>
<keyword evidence="2" id="KW-1185">Reference proteome</keyword>
<dbReference type="PANTHER" id="PTHR33698">
    <property type="entry name" value="NUCLEAR TRANSPORT FACTOR 2 (NTF2)-LIKE PROTEIN"/>
    <property type="match status" value="1"/>
</dbReference>